<keyword evidence="2" id="KW-1185">Reference proteome</keyword>
<dbReference type="Gramene" id="Pp3c19_17350V3.2">
    <property type="protein sequence ID" value="PAC:32938599.CDS.1"/>
    <property type="gene ID" value="Pp3c19_17350"/>
</dbReference>
<evidence type="ECO:0000313" key="2">
    <source>
        <dbReference type="Proteomes" id="UP000006727"/>
    </source>
</evidence>
<name>A0A7I3ZAL5_PHYPA</name>
<accession>A0A7I3ZAL5</accession>
<protein>
    <submittedName>
        <fullName evidence="1">Uncharacterized protein</fullName>
    </submittedName>
</protein>
<sequence>MSVDLQPRRTSRRRSWSWVTASSSGSLRSLSRIAGTGKFFQSECVDRDCKF</sequence>
<reference evidence="1" key="3">
    <citation type="submission" date="2020-12" db="UniProtKB">
        <authorList>
            <consortium name="EnsemblPlants"/>
        </authorList>
    </citation>
    <scope>IDENTIFICATION</scope>
</reference>
<evidence type="ECO:0000313" key="1">
    <source>
        <dbReference type="EnsemblPlants" id="PAC:32938599.CDS.1"/>
    </source>
</evidence>
<reference evidence="1 2" key="1">
    <citation type="journal article" date="2008" name="Science">
        <title>The Physcomitrella genome reveals evolutionary insights into the conquest of land by plants.</title>
        <authorList>
            <person name="Rensing S."/>
            <person name="Lang D."/>
            <person name="Zimmer A."/>
            <person name="Terry A."/>
            <person name="Salamov A."/>
            <person name="Shapiro H."/>
            <person name="Nishiyama T."/>
            <person name="Perroud P.-F."/>
            <person name="Lindquist E."/>
            <person name="Kamisugi Y."/>
            <person name="Tanahashi T."/>
            <person name="Sakakibara K."/>
            <person name="Fujita T."/>
            <person name="Oishi K."/>
            <person name="Shin-I T."/>
            <person name="Kuroki Y."/>
            <person name="Toyoda A."/>
            <person name="Suzuki Y."/>
            <person name="Hashimoto A."/>
            <person name="Yamaguchi K."/>
            <person name="Sugano A."/>
            <person name="Kohara Y."/>
            <person name="Fujiyama A."/>
            <person name="Anterola A."/>
            <person name="Aoki S."/>
            <person name="Ashton N."/>
            <person name="Barbazuk W.B."/>
            <person name="Barker E."/>
            <person name="Bennetzen J."/>
            <person name="Bezanilla M."/>
            <person name="Blankenship R."/>
            <person name="Cho S.H."/>
            <person name="Dutcher S."/>
            <person name="Estelle M."/>
            <person name="Fawcett J.A."/>
            <person name="Gundlach H."/>
            <person name="Hanada K."/>
            <person name="Heyl A."/>
            <person name="Hicks K.A."/>
            <person name="Hugh J."/>
            <person name="Lohr M."/>
            <person name="Mayer K."/>
            <person name="Melkozernov A."/>
            <person name="Murata T."/>
            <person name="Nelson D."/>
            <person name="Pils B."/>
            <person name="Prigge M."/>
            <person name="Reiss B."/>
            <person name="Renner T."/>
            <person name="Rombauts S."/>
            <person name="Rushton P."/>
            <person name="Sanderfoot A."/>
            <person name="Schween G."/>
            <person name="Shiu S.-H."/>
            <person name="Stueber K."/>
            <person name="Theodoulou F.L."/>
            <person name="Tu H."/>
            <person name="Van de Peer Y."/>
            <person name="Verrier P.J."/>
            <person name="Waters E."/>
            <person name="Wood A."/>
            <person name="Yang L."/>
            <person name="Cove D."/>
            <person name="Cuming A."/>
            <person name="Hasebe M."/>
            <person name="Lucas S."/>
            <person name="Mishler D.B."/>
            <person name="Reski R."/>
            <person name="Grigoriev I."/>
            <person name="Quatrano R.S."/>
            <person name="Boore J.L."/>
        </authorList>
    </citation>
    <scope>NUCLEOTIDE SEQUENCE [LARGE SCALE GENOMIC DNA]</scope>
    <source>
        <strain evidence="1 2">cv. Gransden 2004</strain>
    </source>
</reference>
<proteinExistence type="predicted"/>
<organism evidence="1 2">
    <name type="scientific">Physcomitrium patens</name>
    <name type="common">Spreading-leaved earth moss</name>
    <name type="synonym">Physcomitrella patens</name>
    <dbReference type="NCBI Taxonomy" id="3218"/>
    <lineage>
        <taxon>Eukaryota</taxon>
        <taxon>Viridiplantae</taxon>
        <taxon>Streptophyta</taxon>
        <taxon>Embryophyta</taxon>
        <taxon>Bryophyta</taxon>
        <taxon>Bryophytina</taxon>
        <taxon>Bryopsida</taxon>
        <taxon>Funariidae</taxon>
        <taxon>Funariales</taxon>
        <taxon>Funariaceae</taxon>
        <taxon>Physcomitrium</taxon>
    </lineage>
</organism>
<reference evidence="1 2" key="2">
    <citation type="journal article" date="2018" name="Plant J.">
        <title>The Physcomitrella patens chromosome-scale assembly reveals moss genome structure and evolution.</title>
        <authorList>
            <person name="Lang D."/>
            <person name="Ullrich K.K."/>
            <person name="Murat F."/>
            <person name="Fuchs J."/>
            <person name="Jenkins J."/>
            <person name="Haas F.B."/>
            <person name="Piednoel M."/>
            <person name="Gundlach H."/>
            <person name="Van Bel M."/>
            <person name="Meyberg R."/>
            <person name="Vives C."/>
            <person name="Morata J."/>
            <person name="Symeonidi A."/>
            <person name="Hiss M."/>
            <person name="Muchero W."/>
            <person name="Kamisugi Y."/>
            <person name="Saleh O."/>
            <person name="Blanc G."/>
            <person name="Decker E.L."/>
            <person name="van Gessel N."/>
            <person name="Grimwood J."/>
            <person name="Hayes R.D."/>
            <person name="Graham S.W."/>
            <person name="Gunter L.E."/>
            <person name="McDaniel S.F."/>
            <person name="Hoernstein S.N.W."/>
            <person name="Larsson A."/>
            <person name="Li F.W."/>
            <person name="Perroud P.F."/>
            <person name="Phillips J."/>
            <person name="Ranjan P."/>
            <person name="Rokshar D.S."/>
            <person name="Rothfels C.J."/>
            <person name="Schneider L."/>
            <person name="Shu S."/>
            <person name="Stevenson D.W."/>
            <person name="Thummler F."/>
            <person name="Tillich M."/>
            <person name="Villarreal Aguilar J.C."/>
            <person name="Widiez T."/>
            <person name="Wong G.K."/>
            <person name="Wymore A."/>
            <person name="Zhang Y."/>
            <person name="Zimmer A.D."/>
            <person name="Quatrano R.S."/>
            <person name="Mayer K.F.X."/>
            <person name="Goodstein D."/>
            <person name="Casacuberta J.M."/>
            <person name="Vandepoele K."/>
            <person name="Reski R."/>
            <person name="Cuming A.C."/>
            <person name="Tuskan G.A."/>
            <person name="Maumus F."/>
            <person name="Salse J."/>
            <person name="Schmutz J."/>
            <person name="Rensing S.A."/>
        </authorList>
    </citation>
    <scope>NUCLEOTIDE SEQUENCE [LARGE SCALE GENOMIC DNA]</scope>
    <source>
        <strain evidence="1 2">cv. Gransden 2004</strain>
    </source>
</reference>
<dbReference type="EnsemblPlants" id="Pp3c19_17350V3.2">
    <property type="protein sequence ID" value="PAC:32938599.CDS.1"/>
    <property type="gene ID" value="Pp3c19_17350"/>
</dbReference>
<dbReference type="Proteomes" id="UP000006727">
    <property type="component" value="Chromosome 19"/>
</dbReference>
<dbReference type="EMBL" id="ABEU02000019">
    <property type="status" value="NOT_ANNOTATED_CDS"/>
    <property type="molecule type" value="Genomic_DNA"/>
</dbReference>
<dbReference type="AlphaFoldDB" id="A0A7I3ZAL5"/>